<evidence type="ECO:0000313" key="1">
    <source>
        <dbReference type="EMBL" id="KAH9296234.1"/>
    </source>
</evidence>
<proteinExistence type="predicted"/>
<sequence>TAEGWRDLIHQVCMDTLLLPSEGTQAELTEDIGEPSVAGQHTDVFAPVWK</sequence>
<feature type="non-terminal residue" evidence="1">
    <location>
        <position position="1"/>
    </location>
</feature>
<protein>
    <submittedName>
        <fullName evidence="1">Uncharacterized protein</fullName>
    </submittedName>
</protein>
<organism evidence="1 2">
    <name type="scientific">Taxus chinensis</name>
    <name type="common">Chinese yew</name>
    <name type="synonym">Taxus wallichiana var. chinensis</name>
    <dbReference type="NCBI Taxonomy" id="29808"/>
    <lineage>
        <taxon>Eukaryota</taxon>
        <taxon>Viridiplantae</taxon>
        <taxon>Streptophyta</taxon>
        <taxon>Embryophyta</taxon>
        <taxon>Tracheophyta</taxon>
        <taxon>Spermatophyta</taxon>
        <taxon>Pinopsida</taxon>
        <taxon>Pinidae</taxon>
        <taxon>Conifers II</taxon>
        <taxon>Cupressales</taxon>
        <taxon>Taxaceae</taxon>
        <taxon>Taxus</taxon>
    </lineage>
</organism>
<dbReference type="EMBL" id="JAHRHJ020000011">
    <property type="protein sequence ID" value="KAH9296234.1"/>
    <property type="molecule type" value="Genomic_DNA"/>
</dbReference>
<dbReference type="Proteomes" id="UP000824469">
    <property type="component" value="Unassembled WGS sequence"/>
</dbReference>
<accession>A0AA38CHH8</accession>
<comment type="caution">
    <text evidence="1">The sequence shown here is derived from an EMBL/GenBank/DDBJ whole genome shotgun (WGS) entry which is preliminary data.</text>
</comment>
<feature type="non-terminal residue" evidence="1">
    <location>
        <position position="50"/>
    </location>
</feature>
<gene>
    <name evidence="1" type="ORF">KI387_039822</name>
</gene>
<reference evidence="1 2" key="1">
    <citation type="journal article" date="2021" name="Nat. Plants">
        <title>The Taxus genome provides insights into paclitaxel biosynthesis.</title>
        <authorList>
            <person name="Xiong X."/>
            <person name="Gou J."/>
            <person name="Liao Q."/>
            <person name="Li Y."/>
            <person name="Zhou Q."/>
            <person name="Bi G."/>
            <person name="Li C."/>
            <person name="Du R."/>
            <person name="Wang X."/>
            <person name="Sun T."/>
            <person name="Guo L."/>
            <person name="Liang H."/>
            <person name="Lu P."/>
            <person name="Wu Y."/>
            <person name="Zhang Z."/>
            <person name="Ro D.K."/>
            <person name="Shang Y."/>
            <person name="Huang S."/>
            <person name="Yan J."/>
        </authorList>
    </citation>
    <scope>NUCLEOTIDE SEQUENCE [LARGE SCALE GENOMIC DNA]</scope>
    <source>
        <strain evidence="1">Ta-2019</strain>
    </source>
</reference>
<dbReference type="AlphaFoldDB" id="A0AA38CHH8"/>
<keyword evidence="2" id="KW-1185">Reference proteome</keyword>
<evidence type="ECO:0000313" key="2">
    <source>
        <dbReference type="Proteomes" id="UP000824469"/>
    </source>
</evidence>
<name>A0AA38CHH8_TAXCH</name>